<feature type="compositionally biased region" description="Gly residues" evidence="8">
    <location>
        <begin position="308"/>
        <end position="317"/>
    </location>
</feature>
<dbReference type="InterPro" id="IPR012913">
    <property type="entry name" value="OS9-like_dom"/>
</dbReference>
<keyword evidence="5 7" id="KW-0256">Endoplasmic reticulum</keyword>
<gene>
    <name evidence="10" type="ORF">NKR19_g4518</name>
</gene>
<dbReference type="InterPro" id="IPR044865">
    <property type="entry name" value="MRH_dom"/>
</dbReference>
<dbReference type="GO" id="GO:0030970">
    <property type="term" value="P:retrograde protein transport, ER to cytosol"/>
    <property type="evidence" value="ECO:0007669"/>
    <property type="project" value="TreeGrafter"/>
</dbReference>
<evidence type="ECO:0000256" key="2">
    <source>
        <dbReference type="ARBA" id="ARBA00009918"/>
    </source>
</evidence>
<evidence type="ECO:0000256" key="7">
    <source>
        <dbReference type="RuleBase" id="RU369099"/>
    </source>
</evidence>
<feature type="compositionally biased region" description="Gly residues" evidence="8">
    <location>
        <begin position="260"/>
        <end position="270"/>
    </location>
</feature>
<comment type="function">
    <text evidence="7">Lectin involved in the quality control of the secretory pathway. As a member of the endoplasmic reticulum-associated degradation lumenal (ERAD-L) surveillance system, targets misfolded endoplasmic reticulum lumenal glycoproteins for degradation.</text>
</comment>
<evidence type="ECO:0000256" key="1">
    <source>
        <dbReference type="ARBA" id="ARBA00004367"/>
    </source>
</evidence>
<feature type="non-terminal residue" evidence="10">
    <location>
        <position position="1"/>
    </location>
</feature>
<organism evidence="10 11">
    <name type="scientific">Coniochaeta hoffmannii</name>
    <dbReference type="NCBI Taxonomy" id="91930"/>
    <lineage>
        <taxon>Eukaryota</taxon>
        <taxon>Fungi</taxon>
        <taxon>Dikarya</taxon>
        <taxon>Ascomycota</taxon>
        <taxon>Pezizomycotina</taxon>
        <taxon>Sordariomycetes</taxon>
        <taxon>Sordariomycetidae</taxon>
        <taxon>Coniochaetales</taxon>
        <taxon>Coniochaetaceae</taxon>
        <taxon>Coniochaeta</taxon>
    </lineage>
</organism>
<dbReference type="GO" id="GO:0030246">
    <property type="term" value="F:carbohydrate binding"/>
    <property type="evidence" value="ECO:0007669"/>
    <property type="project" value="UniProtKB-UniRule"/>
</dbReference>
<keyword evidence="3" id="KW-0732">Signal</keyword>
<protein>
    <recommendedName>
        <fullName evidence="7">Endoplasmic reticulum lectin</fullName>
    </recommendedName>
    <alternativeName>
        <fullName evidence="7">Protein OS-9 homolog</fullName>
    </alternativeName>
</protein>
<comment type="similarity">
    <text evidence="2 7">Belongs to the OS-9 family.</text>
</comment>
<feature type="region of interest" description="Disordered" evidence="8">
    <location>
        <begin position="376"/>
        <end position="463"/>
    </location>
</feature>
<accession>A0AA38RM55</accession>
<dbReference type="GO" id="GO:0030968">
    <property type="term" value="P:endoplasmic reticulum unfolded protein response"/>
    <property type="evidence" value="ECO:0007669"/>
    <property type="project" value="UniProtKB-UniRule"/>
</dbReference>
<evidence type="ECO:0000313" key="10">
    <source>
        <dbReference type="EMBL" id="KAJ9152261.1"/>
    </source>
</evidence>
<proteinExistence type="inferred from homology"/>
<feature type="domain" description="MRH" evidence="9">
    <location>
        <begin position="40"/>
        <end position="192"/>
    </location>
</feature>
<dbReference type="GO" id="GO:0005788">
    <property type="term" value="C:endoplasmic reticulum lumen"/>
    <property type="evidence" value="ECO:0007669"/>
    <property type="project" value="UniProtKB-UniRule"/>
</dbReference>
<sequence>LAPPPPPNQTFTALLRAEEARERDRASASGWSIINASLDGHCLYYMSGWWSYSFCYNRDIVQFHALPNGLKTAGAPPVRDPQSAEYVLGRVHYEHHPHQPEGGGEEEREGTTGTKELSAPPPNSELAVKDNQRYLVQRLDGGTLCDLTGRERTIEVQYHCHPGIPGERIGWIKEVTTCTYLMVVQTPRLCQDVAFMPPKEGRAHPITCRPVGASDKDGHGRSWLGIKGKEAGEGLASAADKAAEVILSAATGAAKDQTSTGGGGGGGGGKPVPVTIGGVVVGGRKMLGTGADGTPAARLPPPRHLGGPKQGGGGGGAAGAVVEVLAKGTSKADGGKVEVLTREELESLDLSAEAIEELRKELQKLAGDNGWKLEVVEVPGEGAEIRGIVEGPDDDDEEEEEEEEEGKGQGATERGGKRENDKVFRAEKSRKRKGEDRDRGGKDDKGDDGQDEGSEEVFYRDEL</sequence>
<feature type="compositionally biased region" description="Basic and acidic residues" evidence="8">
    <location>
        <begin position="414"/>
        <end position="448"/>
    </location>
</feature>
<feature type="compositionally biased region" description="Acidic residues" evidence="8">
    <location>
        <begin position="391"/>
        <end position="405"/>
    </location>
</feature>
<evidence type="ECO:0000256" key="3">
    <source>
        <dbReference type="ARBA" id="ARBA00022729"/>
    </source>
</evidence>
<evidence type="ECO:0000313" key="11">
    <source>
        <dbReference type="Proteomes" id="UP001174691"/>
    </source>
</evidence>
<evidence type="ECO:0000256" key="4">
    <source>
        <dbReference type="ARBA" id="ARBA00022734"/>
    </source>
</evidence>
<comment type="subcellular location">
    <subcellularLocation>
        <location evidence="1 7">Endoplasmic reticulum membrane</location>
        <topology evidence="1 7">Peripheral membrane protein</topology>
        <orientation evidence="1 7">Lumenal side</orientation>
    </subcellularLocation>
</comment>
<evidence type="ECO:0000256" key="8">
    <source>
        <dbReference type="SAM" id="MobiDB-lite"/>
    </source>
</evidence>
<evidence type="ECO:0000256" key="5">
    <source>
        <dbReference type="ARBA" id="ARBA00022824"/>
    </source>
</evidence>
<feature type="region of interest" description="Disordered" evidence="8">
    <location>
        <begin position="95"/>
        <end position="125"/>
    </location>
</feature>
<dbReference type="GO" id="GO:0005789">
    <property type="term" value="C:endoplasmic reticulum membrane"/>
    <property type="evidence" value="ECO:0007669"/>
    <property type="project" value="UniProtKB-SubCell"/>
</dbReference>
<reference evidence="10" key="1">
    <citation type="submission" date="2022-07" db="EMBL/GenBank/DDBJ databases">
        <title>Fungi with potential for degradation of polypropylene.</title>
        <authorList>
            <person name="Gostincar C."/>
        </authorList>
    </citation>
    <scope>NUCLEOTIDE SEQUENCE</scope>
    <source>
        <strain evidence="10">EXF-13287</strain>
    </source>
</reference>
<dbReference type="PROSITE" id="PS51914">
    <property type="entry name" value="MRH"/>
    <property type="match status" value="1"/>
</dbReference>
<feature type="region of interest" description="Disordered" evidence="8">
    <location>
        <begin position="287"/>
        <end position="317"/>
    </location>
</feature>
<dbReference type="AlphaFoldDB" id="A0AA38RM55"/>
<comment type="caution">
    <text evidence="10">The sequence shown here is derived from an EMBL/GenBank/DDBJ whole genome shotgun (WGS) entry which is preliminary data.</text>
</comment>
<keyword evidence="7" id="KW-0472">Membrane</keyword>
<dbReference type="EMBL" id="JANBVN010000057">
    <property type="protein sequence ID" value="KAJ9152261.1"/>
    <property type="molecule type" value="Genomic_DNA"/>
</dbReference>
<evidence type="ECO:0000256" key="6">
    <source>
        <dbReference type="ARBA" id="ARBA00023157"/>
    </source>
</evidence>
<dbReference type="Gene3D" id="2.70.130.10">
    <property type="entry name" value="Mannose-6-phosphate receptor binding domain"/>
    <property type="match status" value="1"/>
</dbReference>
<keyword evidence="4 7" id="KW-0430">Lectin</keyword>
<dbReference type="PANTHER" id="PTHR15414:SF0">
    <property type="entry name" value="ENDOPLASMIC RETICULUM LECTIN 1"/>
    <property type="match status" value="1"/>
</dbReference>
<dbReference type="SUPFAM" id="SSF50911">
    <property type="entry name" value="Mannose 6-phosphate receptor domain"/>
    <property type="match status" value="1"/>
</dbReference>
<dbReference type="Pfam" id="PF07915">
    <property type="entry name" value="PRKCSH"/>
    <property type="match status" value="1"/>
</dbReference>
<keyword evidence="11" id="KW-1185">Reference proteome</keyword>
<name>A0AA38RM55_9PEZI</name>
<feature type="region of interest" description="Disordered" evidence="8">
    <location>
        <begin position="253"/>
        <end position="272"/>
    </location>
</feature>
<dbReference type="InterPro" id="IPR009011">
    <property type="entry name" value="Man6P_isomerase_rcpt-bd_dom_sf"/>
</dbReference>
<dbReference type="PANTHER" id="PTHR15414">
    <property type="entry name" value="OS-9-RELATED"/>
    <property type="match status" value="1"/>
</dbReference>
<dbReference type="Proteomes" id="UP001174691">
    <property type="component" value="Unassembled WGS sequence"/>
</dbReference>
<evidence type="ECO:0000259" key="9">
    <source>
        <dbReference type="PROSITE" id="PS51914"/>
    </source>
</evidence>
<dbReference type="InterPro" id="IPR045149">
    <property type="entry name" value="OS-9-like"/>
</dbReference>
<keyword evidence="6" id="KW-1015">Disulfide bond</keyword>